<dbReference type="EMBL" id="JAKOGI010000156">
    <property type="protein sequence ID" value="KAJ8441719.1"/>
    <property type="molecule type" value="Genomic_DNA"/>
</dbReference>
<sequence length="168" mass="19830">MADDLMVDWGKLKLTMEEEEAEEYVEEIPEARMEEIALSLLGKFLTPNTISTKAMKAVRQSVWRPSKGMVVKEPDKNLFIFQFFSGKDKDFSLNEGPWAFDGHLLILKEWRGTEQLSEITFDKSRFWPKTFRQFVRQVLLPNSWVIRYFLKLRRKLIARGGESSMFQR</sequence>
<dbReference type="InterPro" id="IPR025558">
    <property type="entry name" value="DUF4283"/>
</dbReference>
<proteinExistence type="predicted"/>
<dbReference type="InterPro" id="IPR040256">
    <property type="entry name" value="At4g02000-like"/>
</dbReference>
<dbReference type="AlphaFoldDB" id="A0A9Q1QH81"/>
<comment type="caution">
    <text evidence="2">The sequence shown here is derived from an EMBL/GenBank/DDBJ whole genome shotgun (WGS) entry which is preliminary data.</text>
</comment>
<dbReference type="Proteomes" id="UP001153076">
    <property type="component" value="Unassembled WGS sequence"/>
</dbReference>
<reference evidence="2" key="1">
    <citation type="submission" date="2022-04" db="EMBL/GenBank/DDBJ databases">
        <title>Carnegiea gigantea Genome sequencing and assembly v2.</title>
        <authorList>
            <person name="Copetti D."/>
            <person name="Sanderson M.J."/>
            <person name="Burquez A."/>
            <person name="Wojciechowski M.F."/>
        </authorList>
    </citation>
    <scope>NUCLEOTIDE SEQUENCE</scope>
    <source>
        <strain evidence="2">SGP5-SGP5p</strain>
        <tissue evidence="2">Aerial part</tissue>
    </source>
</reference>
<evidence type="ECO:0000313" key="2">
    <source>
        <dbReference type="EMBL" id="KAJ8441719.1"/>
    </source>
</evidence>
<gene>
    <name evidence="2" type="ORF">Cgig2_019106</name>
</gene>
<dbReference type="PANTHER" id="PTHR31286">
    <property type="entry name" value="GLYCINE-RICH CELL WALL STRUCTURAL PROTEIN 1.8-LIKE"/>
    <property type="match status" value="1"/>
</dbReference>
<protein>
    <recommendedName>
        <fullName evidence="1">DUF4283 domain-containing protein</fullName>
    </recommendedName>
</protein>
<dbReference type="PANTHER" id="PTHR31286:SF167">
    <property type="entry name" value="OS09G0268800 PROTEIN"/>
    <property type="match status" value="1"/>
</dbReference>
<accession>A0A9Q1QH81</accession>
<feature type="domain" description="DUF4283" evidence="1">
    <location>
        <begin position="34"/>
        <end position="116"/>
    </location>
</feature>
<keyword evidence="3" id="KW-1185">Reference proteome</keyword>
<organism evidence="2 3">
    <name type="scientific">Carnegiea gigantea</name>
    <dbReference type="NCBI Taxonomy" id="171969"/>
    <lineage>
        <taxon>Eukaryota</taxon>
        <taxon>Viridiplantae</taxon>
        <taxon>Streptophyta</taxon>
        <taxon>Embryophyta</taxon>
        <taxon>Tracheophyta</taxon>
        <taxon>Spermatophyta</taxon>
        <taxon>Magnoliopsida</taxon>
        <taxon>eudicotyledons</taxon>
        <taxon>Gunneridae</taxon>
        <taxon>Pentapetalae</taxon>
        <taxon>Caryophyllales</taxon>
        <taxon>Cactineae</taxon>
        <taxon>Cactaceae</taxon>
        <taxon>Cactoideae</taxon>
        <taxon>Echinocereeae</taxon>
        <taxon>Carnegiea</taxon>
    </lineage>
</organism>
<evidence type="ECO:0000259" key="1">
    <source>
        <dbReference type="Pfam" id="PF14111"/>
    </source>
</evidence>
<name>A0A9Q1QH81_9CARY</name>
<dbReference type="OrthoDB" id="1743559at2759"/>
<dbReference type="Pfam" id="PF14111">
    <property type="entry name" value="DUF4283"/>
    <property type="match status" value="1"/>
</dbReference>
<evidence type="ECO:0000313" key="3">
    <source>
        <dbReference type="Proteomes" id="UP001153076"/>
    </source>
</evidence>